<keyword evidence="4" id="KW-1185">Reference proteome</keyword>
<evidence type="ECO:0000259" key="2">
    <source>
        <dbReference type="Pfam" id="PF13767"/>
    </source>
</evidence>
<evidence type="ECO:0000313" key="3">
    <source>
        <dbReference type="EMBL" id="TCO09199.1"/>
    </source>
</evidence>
<gene>
    <name evidence="3" type="ORF">EV194_103110</name>
</gene>
<dbReference type="EMBL" id="SLWK01000003">
    <property type="protein sequence ID" value="TCO09199.1"/>
    <property type="molecule type" value="Genomic_DNA"/>
</dbReference>
<name>A0A4R2GKJ6_9BACT</name>
<dbReference type="RefSeq" id="WP_132433059.1">
    <property type="nucleotide sequence ID" value="NZ_SLWK01000003.1"/>
</dbReference>
<dbReference type="OrthoDB" id="1122537at2"/>
<accession>A0A4R2GKJ6</accession>
<evidence type="ECO:0000313" key="4">
    <source>
        <dbReference type="Proteomes" id="UP000295221"/>
    </source>
</evidence>
<organism evidence="3 4">
    <name type="scientific">Natronoflexus pectinivorans</name>
    <dbReference type="NCBI Taxonomy" id="682526"/>
    <lineage>
        <taxon>Bacteria</taxon>
        <taxon>Pseudomonadati</taxon>
        <taxon>Bacteroidota</taxon>
        <taxon>Bacteroidia</taxon>
        <taxon>Marinilabiliales</taxon>
        <taxon>Marinilabiliaceae</taxon>
        <taxon>Natronoflexus</taxon>
    </lineage>
</organism>
<protein>
    <submittedName>
        <fullName evidence="3">Uncharacterized protein DUF4168</fullName>
    </submittedName>
</protein>
<keyword evidence="1" id="KW-0732">Signal</keyword>
<dbReference type="Pfam" id="PF13767">
    <property type="entry name" value="DUF4168"/>
    <property type="match status" value="1"/>
</dbReference>
<comment type="caution">
    <text evidence="3">The sequence shown here is derived from an EMBL/GenBank/DDBJ whole genome shotgun (WGS) entry which is preliminary data.</text>
</comment>
<reference evidence="3 4" key="1">
    <citation type="submission" date="2019-03" db="EMBL/GenBank/DDBJ databases">
        <title>Genomic Encyclopedia of Type Strains, Phase IV (KMG-IV): sequencing the most valuable type-strain genomes for metagenomic binning, comparative biology and taxonomic classification.</title>
        <authorList>
            <person name="Goeker M."/>
        </authorList>
    </citation>
    <scope>NUCLEOTIDE SEQUENCE [LARGE SCALE GENOMIC DNA]</scope>
    <source>
        <strain evidence="3 4">DSM 24179</strain>
    </source>
</reference>
<sequence length="162" mass="18178">MSFTKNQIGKVLTSLFILAFVAMATNAQQFDMQMPQEQASFSEDQIDQFVNAVVKVIPIQEAAEEKMIDKIEEEGMDLDTFNAIATQLQTTGDVQGVDEAEITKFQTISQSLQQIQMEIQGDVMEAIQEEGMDLDLYQGIMAAYQSNPAVRQQIDERLGQMQ</sequence>
<proteinExistence type="predicted"/>
<evidence type="ECO:0000256" key="1">
    <source>
        <dbReference type="SAM" id="SignalP"/>
    </source>
</evidence>
<feature type="chain" id="PRO_5020713044" evidence="1">
    <location>
        <begin position="28"/>
        <end position="162"/>
    </location>
</feature>
<feature type="signal peptide" evidence="1">
    <location>
        <begin position="1"/>
        <end position="27"/>
    </location>
</feature>
<dbReference type="AlphaFoldDB" id="A0A4R2GKJ6"/>
<dbReference type="InterPro" id="IPR025433">
    <property type="entry name" value="DUF4168"/>
</dbReference>
<dbReference type="Proteomes" id="UP000295221">
    <property type="component" value="Unassembled WGS sequence"/>
</dbReference>
<feature type="domain" description="DUF4168" evidence="2">
    <location>
        <begin position="42"/>
        <end position="154"/>
    </location>
</feature>